<evidence type="ECO:0000313" key="3">
    <source>
        <dbReference type="Proteomes" id="UP001610563"/>
    </source>
</evidence>
<evidence type="ECO:0000313" key="2">
    <source>
        <dbReference type="EMBL" id="KAL2798861.1"/>
    </source>
</evidence>
<sequence>MAADYDQQIYQKPQVRRAVLAFMSGLDKDKQVSKVLSRAKTNCRYNIEKERWEPINVEALYLESNDARQKFLESMAQYDVVAKPKYKTNLSIRDAHSWDEVHRVIDASVDAYQVQATSGIWGRIRLGFRKFSNANGSCCAFLELIPSSSVFTATLCGALKLIFVAAHRIGNVRKEAMDALESFPDTLSKITATLSIFYESEDMHRRKSALYVSILDALEGILTWFKERAASKSVKAVWKQINYKEDLLERIETIETLVSGFNDTASRCAMSTLKDIDQRLALGRQEASDGFKDLSESTFFWHRLGHYKWKPLIVYIAGLD</sequence>
<feature type="domain" description="DUF7708" evidence="1">
    <location>
        <begin position="148"/>
        <end position="265"/>
    </location>
</feature>
<dbReference type="Proteomes" id="UP001610563">
    <property type="component" value="Unassembled WGS sequence"/>
</dbReference>
<keyword evidence="3" id="KW-1185">Reference proteome</keyword>
<proteinExistence type="predicted"/>
<evidence type="ECO:0000259" key="1">
    <source>
        <dbReference type="Pfam" id="PF24809"/>
    </source>
</evidence>
<comment type="caution">
    <text evidence="2">The sequence shown here is derived from an EMBL/GenBank/DDBJ whole genome shotgun (WGS) entry which is preliminary data.</text>
</comment>
<dbReference type="EMBL" id="JBFTWV010000010">
    <property type="protein sequence ID" value="KAL2798861.1"/>
    <property type="molecule type" value="Genomic_DNA"/>
</dbReference>
<reference evidence="2 3" key="1">
    <citation type="submission" date="2024-07" db="EMBL/GenBank/DDBJ databases">
        <title>Section-level genome sequencing and comparative genomics of Aspergillus sections Usti and Cavernicolus.</title>
        <authorList>
            <consortium name="Lawrence Berkeley National Laboratory"/>
            <person name="Nybo J.L."/>
            <person name="Vesth T.C."/>
            <person name="Theobald S."/>
            <person name="Frisvad J.C."/>
            <person name="Larsen T.O."/>
            <person name="Kjaerboelling I."/>
            <person name="Rothschild-Mancinelli K."/>
            <person name="Lyhne E.K."/>
            <person name="Kogle M.E."/>
            <person name="Barry K."/>
            <person name="Clum A."/>
            <person name="Na H."/>
            <person name="Ledsgaard L."/>
            <person name="Lin J."/>
            <person name="Lipzen A."/>
            <person name="Kuo A."/>
            <person name="Riley R."/>
            <person name="Mondo S."/>
            <person name="Labutti K."/>
            <person name="Haridas S."/>
            <person name="Pangalinan J."/>
            <person name="Salamov A.A."/>
            <person name="Simmons B.A."/>
            <person name="Magnuson J.K."/>
            <person name="Chen J."/>
            <person name="Drula E."/>
            <person name="Henrissat B."/>
            <person name="Wiebenga A."/>
            <person name="Lubbers R.J."/>
            <person name="Gomes A.C."/>
            <person name="Makela M.R."/>
            <person name="Stajich J."/>
            <person name="Grigoriev I.V."/>
            <person name="Mortensen U.H."/>
            <person name="De Vries R.P."/>
            <person name="Baker S.E."/>
            <person name="Andersen M.R."/>
        </authorList>
    </citation>
    <scope>NUCLEOTIDE SEQUENCE [LARGE SCALE GENOMIC DNA]</scope>
    <source>
        <strain evidence="2 3">CBS 209.92</strain>
    </source>
</reference>
<dbReference type="InterPro" id="IPR056125">
    <property type="entry name" value="DUF7708"/>
</dbReference>
<dbReference type="PANTHER" id="PTHR40619">
    <property type="entry name" value="FUNGAL STAND N-TERMINAL GOODBYE DOMAIN-CONTAINING PROTEIN"/>
    <property type="match status" value="1"/>
</dbReference>
<organism evidence="2 3">
    <name type="scientific">Aspergillus keveii</name>
    <dbReference type="NCBI Taxonomy" id="714993"/>
    <lineage>
        <taxon>Eukaryota</taxon>
        <taxon>Fungi</taxon>
        <taxon>Dikarya</taxon>
        <taxon>Ascomycota</taxon>
        <taxon>Pezizomycotina</taxon>
        <taxon>Eurotiomycetes</taxon>
        <taxon>Eurotiomycetidae</taxon>
        <taxon>Eurotiales</taxon>
        <taxon>Aspergillaceae</taxon>
        <taxon>Aspergillus</taxon>
        <taxon>Aspergillus subgen. Nidulantes</taxon>
    </lineage>
</organism>
<name>A0ABR4GIN1_9EURO</name>
<gene>
    <name evidence="2" type="ORF">BJX66DRAFT_333536</name>
</gene>
<accession>A0ABR4GIN1</accession>
<protein>
    <recommendedName>
        <fullName evidence="1">DUF7708 domain-containing protein</fullName>
    </recommendedName>
</protein>
<dbReference type="PANTHER" id="PTHR40619:SF3">
    <property type="entry name" value="FUNGAL STAND N-TERMINAL GOODBYE DOMAIN-CONTAINING PROTEIN"/>
    <property type="match status" value="1"/>
</dbReference>
<dbReference type="Pfam" id="PF24809">
    <property type="entry name" value="DUF7708"/>
    <property type="match status" value="1"/>
</dbReference>